<feature type="transmembrane region" description="Helical" evidence="1">
    <location>
        <begin position="168"/>
        <end position="185"/>
    </location>
</feature>
<dbReference type="eggNOG" id="COG1835">
    <property type="taxonomic scope" value="Bacteria"/>
</dbReference>
<dbReference type="InterPro" id="IPR050879">
    <property type="entry name" value="Acyltransferase_3"/>
</dbReference>
<sequence>MTMFFLISAYSLCMTMPRHLRTGRGKTSFYVHRLCRILPLFYVMLGISICFFMSRGVVFKSFQIFLNMTCLYNFVPGQQESIVMAGWTIGVEMLFYAVFPFIYQKFDTLLKVLLLFVGSLLASLIFEFICPWESYTHLSIVRHFPVFVWGMVLFLIGKKWQGLTHFRLALSIFLCLTAIITYANIDILPQWHGMNYYLQLIPFSCLFFGLLLYPLPVLVSKGTAFLGTISYSTYLLHPLILVNMQGVFSHLAAFDLGQPMNFLLYALTTLAVVLPVAYVFFLLVEKTGIRLGKWLMAPAAGAAPQDMALVLADTAVGNGEGDGASPGPALNPNE</sequence>
<dbReference type="InterPro" id="IPR002656">
    <property type="entry name" value="Acyl_transf_3_dom"/>
</dbReference>
<dbReference type="PANTHER" id="PTHR23028:SF131">
    <property type="entry name" value="BLR2367 PROTEIN"/>
    <property type="match status" value="1"/>
</dbReference>
<dbReference type="Pfam" id="PF01757">
    <property type="entry name" value="Acyl_transf_3"/>
    <property type="match status" value="1"/>
</dbReference>
<feature type="transmembrane region" description="Helical" evidence="1">
    <location>
        <begin position="135"/>
        <end position="156"/>
    </location>
</feature>
<evidence type="ECO:0000313" key="3">
    <source>
        <dbReference type="EMBL" id="EIG55822.1"/>
    </source>
</evidence>
<dbReference type="EMBL" id="JH600067">
    <property type="protein sequence ID" value="EIG55822.1"/>
    <property type="molecule type" value="Genomic_DNA"/>
</dbReference>
<feature type="domain" description="Acyltransferase 3" evidence="2">
    <location>
        <begin position="1"/>
        <end position="276"/>
    </location>
</feature>
<keyword evidence="3" id="KW-0012">Acyltransferase</keyword>
<dbReference type="GO" id="GO:0016747">
    <property type="term" value="F:acyltransferase activity, transferring groups other than amino-acyl groups"/>
    <property type="evidence" value="ECO:0007669"/>
    <property type="project" value="InterPro"/>
</dbReference>
<dbReference type="GO" id="GO:0016020">
    <property type="term" value="C:membrane"/>
    <property type="evidence" value="ECO:0007669"/>
    <property type="project" value="TreeGrafter"/>
</dbReference>
<feature type="transmembrane region" description="Helical" evidence="1">
    <location>
        <begin position="109"/>
        <end position="129"/>
    </location>
</feature>
<feature type="transmembrane region" description="Helical" evidence="1">
    <location>
        <begin position="262"/>
        <end position="284"/>
    </location>
</feature>
<evidence type="ECO:0000259" key="2">
    <source>
        <dbReference type="Pfam" id="PF01757"/>
    </source>
</evidence>
<dbReference type="STRING" id="596152.DesU5LDRAFT_0103"/>
<keyword evidence="3" id="KW-0808">Transferase</keyword>
<feature type="transmembrane region" description="Helical" evidence="1">
    <location>
        <begin position="222"/>
        <end position="242"/>
    </location>
</feature>
<dbReference type="GO" id="GO:0000271">
    <property type="term" value="P:polysaccharide biosynthetic process"/>
    <property type="evidence" value="ECO:0007669"/>
    <property type="project" value="TreeGrafter"/>
</dbReference>
<organism evidence="3">
    <name type="scientific">Desulfovibrio sp. U5L</name>
    <dbReference type="NCBI Taxonomy" id="596152"/>
    <lineage>
        <taxon>Bacteria</taxon>
        <taxon>Pseudomonadati</taxon>
        <taxon>Thermodesulfobacteriota</taxon>
        <taxon>Desulfovibrionia</taxon>
        <taxon>Desulfovibrionales</taxon>
        <taxon>Desulfovibrionaceae</taxon>
        <taxon>Desulfovibrio</taxon>
    </lineage>
</organism>
<evidence type="ECO:0000256" key="1">
    <source>
        <dbReference type="SAM" id="Phobius"/>
    </source>
</evidence>
<proteinExistence type="predicted"/>
<feature type="transmembrane region" description="Helical" evidence="1">
    <location>
        <begin position="197"/>
        <end position="215"/>
    </location>
</feature>
<keyword evidence="1" id="KW-0472">Membrane</keyword>
<accession>I2Q7R6</accession>
<gene>
    <name evidence="3" type="ORF">DesU5LDRAFT_0103</name>
</gene>
<protein>
    <submittedName>
        <fullName evidence="3">Putative acyltransferase</fullName>
    </submittedName>
</protein>
<dbReference type="PANTHER" id="PTHR23028">
    <property type="entry name" value="ACETYLTRANSFERASE"/>
    <property type="match status" value="1"/>
</dbReference>
<feature type="transmembrane region" description="Helical" evidence="1">
    <location>
        <begin position="81"/>
        <end position="102"/>
    </location>
</feature>
<reference evidence="3" key="1">
    <citation type="submission" date="2011-11" db="EMBL/GenBank/DDBJ databases">
        <title>Improved High-Quality Draft sequence of Desulfovibrio sp. U5L.</title>
        <authorList>
            <consortium name="US DOE Joint Genome Institute"/>
            <person name="Lucas S."/>
            <person name="Han J."/>
            <person name="Lapidus A."/>
            <person name="Cheng J.-F."/>
            <person name="Goodwin L."/>
            <person name="Pitluck S."/>
            <person name="Peters L."/>
            <person name="Ovchinnikova G."/>
            <person name="Held B."/>
            <person name="Detter J.C."/>
            <person name="Han C."/>
            <person name="Tapia R."/>
            <person name="Land M."/>
            <person name="Hauser L."/>
            <person name="Kyrpides N."/>
            <person name="Ivanova N."/>
            <person name="Pagani I."/>
            <person name="Gabster J."/>
            <person name="Walker C."/>
            <person name="Stolyar S."/>
            <person name="Stahl D."/>
            <person name="Arkin A."/>
            <person name="Dehal P."/>
            <person name="Hazen T."/>
            <person name="Woyke T."/>
        </authorList>
    </citation>
    <scope>NUCLEOTIDE SEQUENCE [LARGE SCALE GENOMIC DNA]</scope>
    <source>
        <strain evidence="3">U5L</strain>
    </source>
</reference>
<keyword evidence="1" id="KW-1133">Transmembrane helix</keyword>
<dbReference type="AlphaFoldDB" id="I2Q7R6"/>
<dbReference type="HOGENOM" id="CLU_005679_2_2_7"/>
<keyword evidence="1" id="KW-0812">Transmembrane</keyword>
<feature type="transmembrane region" description="Helical" evidence="1">
    <location>
        <begin position="30"/>
        <end position="52"/>
    </location>
</feature>
<name>I2Q7R6_9BACT</name>